<keyword evidence="3" id="KW-1185">Reference proteome</keyword>
<dbReference type="Pfam" id="PF11288">
    <property type="entry name" value="DUF3089"/>
    <property type="match status" value="1"/>
</dbReference>
<keyword evidence="1" id="KW-0472">Membrane</keyword>
<protein>
    <submittedName>
        <fullName evidence="2">DUF3089 domain-containing protein</fullName>
    </submittedName>
</protein>
<gene>
    <name evidence="2" type="ORF">PQ457_02095</name>
</gene>
<accession>A0ABY7TY24</accession>
<dbReference type="InterPro" id="IPR029058">
    <property type="entry name" value="AB_hydrolase_fold"/>
</dbReference>
<name>A0ABY7TY24_9SPHN</name>
<reference evidence="2 3" key="1">
    <citation type="submission" date="2023-02" db="EMBL/GenBank/DDBJ databases">
        <title>Genome sequence of Novosphingobium humi KACC 19094.</title>
        <authorList>
            <person name="Kim S."/>
            <person name="Heo J."/>
            <person name="Kwon S.-W."/>
        </authorList>
    </citation>
    <scope>NUCLEOTIDE SEQUENCE [LARGE SCALE GENOMIC DNA]</scope>
    <source>
        <strain evidence="2 3">KACC 19094</strain>
    </source>
</reference>
<dbReference type="SUPFAM" id="SSF53474">
    <property type="entry name" value="alpha/beta-Hydrolases"/>
    <property type="match status" value="1"/>
</dbReference>
<keyword evidence="1" id="KW-0812">Transmembrane</keyword>
<dbReference type="EMBL" id="CP117417">
    <property type="protein sequence ID" value="WCT77790.1"/>
    <property type="molecule type" value="Genomic_DNA"/>
</dbReference>
<keyword evidence="1" id="KW-1133">Transmembrane helix</keyword>
<proteinExistence type="predicted"/>
<dbReference type="Proteomes" id="UP001218231">
    <property type="component" value="Chromosome"/>
</dbReference>
<organism evidence="2 3">
    <name type="scientific">Novosphingobium humi</name>
    <dbReference type="NCBI Taxonomy" id="2282397"/>
    <lineage>
        <taxon>Bacteria</taxon>
        <taxon>Pseudomonadati</taxon>
        <taxon>Pseudomonadota</taxon>
        <taxon>Alphaproteobacteria</taxon>
        <taxon>Sphingomonadales</taxon>
        <taxon>Sphingomonadaceae</taxon>
        <taxon>Novosphingobium</taxon>
    </lineage>
</organism>
<feature type="transmembrane region" description="Helical" evidence="1">
    <location>
        <begin position="5"/>
        <end position="27"/>
    </location>
</feature>
<dbReference type="RefSeq" id="WP_273618151.1">
    <property type="nucleotide sequence ID" value="NZ_CP117417.1"/>
</dbReference>
<dbReference type="Gene3D" id="3.40.50.1820">
    <property type="entry name" value="alpha/beta hydrolase"/>
    <property type="match status" value="1"/>
</dbReference>
<evidence type="ECO:0000313" key="3">
    <source>
        <dbReference type="Proteomes" id="UP001218231"/>
    </source>
</evidence>
<evidence type="ECO:0000313" key="2">
    <source>
        <dbReference type="EMBL" id="WCT77790.1"/>
    </source>
</evidence>
<dbReference type="InterPro" id="IPR021440">
    <property type="entry name" value="DUF3089"/>
</dbReference>
<evidence type="ECO:0000256" key="1">
    <source>
        <dbReference type="SAM" id="Phobius"/>
    </source>
</evidence>
<sequence>MARKFLYGVAILVVLVIGALGALRYWAKELTQFTFVPVVPFSAAPPLAANAYADPAMWYSRGAGGPNDPSRWRPSGAPVGEATLPVAVFFIHPTSHFDRLHWNSAIDETLIAGRTEILLRGLATPFSAAAEVWAPRYRQATLGAFLTDRPSGRKALDVAYGDVLAAFDEFIATVDPRLPIVIAGHSQGAFHLMHLMQDRVAGKPLAARVAAAYAVGWPVSLDHDLPEMGLPACEGPDQAGCVISWQSFAEPAETDMVREAYARFRGLDGKPRGNSPFLCVNPVTGRPGDAAPAQANPGTLVPDTALTGASLVPGLVPARCAPDGFLMIGPAPQLGPFVAPGNNFHVYDIPLFWSALRADVARRVKAWHGAPPAKDARKAPDMQTEKTAGWWRQWLS</sequence>